<accession>A0AAW1DKQ2</accession>
<evidence type="ECO:0000313" key="2">
    <source>
        <dbReference type="EMBL" id="KAK9511611.1"/>
    </source>
</evidence>
<reference evidence="2 3" key="1">
    <citation type="submission" date="2022-12" db="EMBL/GenBank/DDBJ databases">
        <title>Chromosome-level genome assembly of true bugs.</title>
        <authorList>
            <person name="Ma L."/>
            <person name="Li H."/>
        </authorList>
    </citation>
    <scope>NUCLEOTIDE SEQUENCE [LARGE SCALE GENOMIC DNA]</scope>
    <source>
        <strain evidence="2">Lab_2022b</strain>
    </source>
</reference>
<evidence type="ECO:0000313" key="3">
    <source>
        <dbReference type="Proteomes" id="UP001461498"/>
    </source>
</evidence>
<sequence>MKSLIIHYCLILIYCAFAQQIIGEDEVSNNVVPAPSEQVDSSTVITSDSRPTPSGLINWLSTGSDMLKNRLTLGAETLNKVIGIGNNSMHMAVTMGSSVAKEGTDYLKQGVKTATSLGLKGIDNSIGLAHQILELVEEMPGIRIISGVGKSGVNMAGNFGKNTLNRMSDLKTMKLNFINNLAQQGTNALTNLANTGSGIGQTIINSGTNAIKDGIDTGVAVINRVVSGFENLRALGSRLSDTLLSAAASTRRSPLIVARNIIQTPPRQ</sequence>
<proteinExistence type="predicted"/>
<comment type="caution">
    <text evidence="2">The sequence shown here is derived from an EMBL/GenBank/DDBJ whole genome shotgun (WGS) entry which is preliminary data.</text>
</comment>
<dbReference type="AlphaFoldDB" id="A0AAW1DKQ2"/>
<protein>
    <submittedName>
        <fullName evidence="2">Uncharacterized protein</fullName>
    </submittedName>
</protein>
<name>A0AAW1DKQ2_9HEMI</name>
<dbReference type="EMBL" id="JAPXFL010000001">
    <property type="protein sequence ID" value="KAK9511611.1"/>
    <property type="molecule type" value="Genomic_DNA"/>
</dbReference>
<dbReference type="Proteomes" id="UP001461498">
    <property type="component" value="Unassembled WGS sequence"/>
</dbReference>
<organism evidence="2 3">
    <name type="scientific">Rhynocoris fuscipes</name>
    <dbReference type="NCBI Taxonomy" id="488301"/>
    <lineage>
        <taxon>Eukaryota</taxon>
        <taxon>Metazoa</taxon>
        <taxon>Ecdysozoa</taxon>
        <taxon>Arthropoda</taxon>
        <taxon>Hexapoda</taxon>
        <taxon>Insecta</taxon>
        <taxon>Pterygota</taxon>
        <taxon>Neoptera</taxon>
        <taxon>Paraneoptera</taxon>
        <taxon>Hemiptera</taxon>
        <taxon>Heteroptera</taxon>
        <taxon>Panheteroptera</taxon>
        <taxon>Cimicomorpha</taxon>
        <taxon>Reduviidae</taxon>
        <taxon>Harpactorinae</taxon>
        <taxon>Harpactorini</taxon>
        <taxon>Rhynocoris</taxon>
    </lineage>
</organism>
<keyword evidence="1" id="KW-0732">Signal</keyword>
<gene>
    <name evidence="2" type="ORF">O3M35_000235</name>
</gene>
<keyword evidence="3" id="KW-1185">Reference proteome</keyword>
<feature type="chain" id="PRO_5043643070" evidence="1">
    <location>
        <begin position="19"/>
        <end position="268"/>
    </location>
</feature>
<feature type="signal peptide" evidence="1">
    <location>
        <begin position="1"/>
        <end position="18"/>
    </location>
</feature>
<evidence type="ECO:0000256" key="1">
    <source>
        <dbReference type="SAM" id="SignalP"/>
    </source>
</evidence>